<feature type="compositionally biased region" description="Acidic residues" evidence="1">
    <location>
        <begin position="139"/>
        <end position="154"/>
    </location>
</feature>
<evidence type="ECO:0000259" key="3">
    <source>
        <dbReference type="Pfam" id="PF05036"/>
    </source>
</evidence>
<gene>
    <name evidence="5" type="ORF">SAMN06297358_0009</name>
</gene>
<dbReference type="EMBL" id="OCMT01000001">
    <property type="protein sequence ID" value="SOD11157.1"/>
    <property type="molecule type" value="Genomic_DNA"/>
</dbReference>
<feature type="compositionally biased region" description="Polar residues" evidence="1">
    <location>
        <begin position="247"/>
        <end position="258"/>
    </location>
</feature>
<feature type="compositionally biased region" description="Acidic residues" evidence="1">
    <location>
        <begin position="184"/>
        <end position="208"/>
    </location>
</feature>
<accession>A0A285ZNE3</accession>
<evidence type="ECO:0000313" key="5">
    <source>
        <dbReference type="EMBL" id="SOD11157.1"/>
    </source>
</evidence>
<dbReference type="InterPro" id="IPR007730">
    <property type="entry name" value="SPOR-like_dom"/>
</dbReference>
<dbReference type="AlphaFoldDB" id="A0A285ZNE3"/>
<protein>
    <submittedName>
        <fullName evidence="5">Sporulation related domain-containing protein</fullName>
    </submittedName>
</protein>
<feature type="compositionally biased region" description="Acidic residues" evidence="1">
    <location>
        <begin position="226"/>
        <end position="238"/>
    </location>
</feature>
<dbReference type="Pfam" id="PF05036">
    <property type="entry name" value="SPOR"/>
    <property type="match status" value="1"/>
</dbReference>
<organism evidence="5 6">
    <name type="scientific">Pedobacter xixiisoli</name>
    <dbReference type="NCBI Taxonomy" id="1476464"/>
    <lineage>
        <taxon>Bacteria</taxon>
        <taxon>Pseudomonadati</taxon>
        <taxon>Bacteroidota</taxon>
        <taxon>Sphingobacteriia</taxon>
        <taxon>Sphingobacteriales</taxon>
        <taxon>Sphingobacteriaceae</taxon>
        <taxon>Pedobacter</taxon>
    </lineage>
</organism>
<feature type="compositionally biased region" description="Acidic residues" evidence="1">
    <location>
        <begin position="259"/>
        <end position="274"/>
    </location>
</feature>
<keyword evidence="2" id="KW-1133">Transmembrane helix</keyword>
<evidence type="ECO:0000313" key="6">
    <source>
        <dbReference type="Proteomes" id="UP000219281"/>
    </source>
</evidence>
<dbReference type="OrthoDB" id="653949at2"/>
<feature type="region of interest" description="Disordered" evidence="1">
    <location>
        <begin position="226"/>
        <end position="281"/>
    </location>
</feature>
<feature type="region of interest" description="Disordered" evidence="1">
    <location>
        <begin position="184"/>
        <end position="210"/>
    </location>
</feature>
<dbReference type="Proteomes" id="UP000219281">
    <property type="component" value="Unassembled WGS sequence"/>
</dbReference>
<feature type="region of interest" description="Disordered" evidence="1">
    <location>
        <begin position="136"/>
        <end position="167"/>
    </location>
</feature>
<evidence type="ECO:0000256" key="1">
    <source>
        <dbReference type="SAM" id="MobiDB-lite"/>
    </source>
</evidence>
<dbReference type="RefSeq" id="WP_097127247.1">
    <property type="nucleotide sequence ID" value="NZ_OCMT01000001.1"/>
</dbReference>
<name>A0A285ZNE3_9SPHI</name>
<feature type="domain" description="CCDC81-like prokaryotic HU" evidence="4">
    <location>
        <begin position="60"/>
        <end position="125"/>
    </location>
</feature>
<reference evidence="6" key="1">
    <citation type="submission" date="2017-09" db="EMBL/GenBank/DDBJ databases">
        <authorList>
            <person name="Varghese N."/>
            <person name="Submissions S."/>
        </authorList>
    </citation>
    <scope>NUCLEOTIDE SEQUENCE [LARGE SCALE GENOMIC DNA]</scope>
    <source>
        <strain evidence="6">CGMCC 1.12803</strain>
    </source>
</reference>
<dbReference type="InterPro" id="IPR041268">
    <property type="entry name" value="HU-CCDC81_bac_2"/>
</dbReference>
<keyword evidence="2" id="KW-0472">Membrane</keyword>
<feature type="domain" description="SPOR" evidence="3">
    <location>
        <begin position="486"/>
        <end position="548"/>
    </location>
</feature>
<proteinExistence type="predicted"/>
<evidence type="ECO:0000259" key="4">
    <source>
        <dbReference type="Pfam" id="PF18175"/>
    </source>
</evidence>
<keyword evidence="6" id="KW-1185">Reference proteome</keyword>
<keyword evidence="2" id="KW-0812">Transmembrane</keyword>
<dbReference type="GO" id="GO:0042834">
    <property type="term" value="F:peptidoglycan binding"/>
    <property type="evidence" value="ECO:0007669"/>
    <property type="project" value="InterPro"/>
</dbReference>
<sequence>MDILQYLIELLKTRKQIGIEGLGTLYKKKTPGRYDAETHSFLPPSYTLEFTSDVLEHTNLAEYIQTKRGISEDSAKYFVSQFVEEAKKALQNGEYEMENLGTFSALGEEVVFIPSQDINIGFDFFALPPITAQIQPENKEEEEVTLEETSEVTADDLPRETEEPEIEQIQVPEFEQEVSEVETAENEVALSEETEKEITEEPISETEQELNKIEEEVEAEAELAIEEVNETEEVEENTPETAHTDTAETQTPANVETNEATDSEAFEEITEVDSENPTNETEIVAEDQQEEKHTWDFNDENVVSAEDISKEETFTDERPSVLDSITAQEPAASISFDKEQKPEDIKLKSTTHEWDFNNIESKQAIEDNTLIGEFDKENFEEEIIIEKTKMPLYQKVGFGLIALLVLIVILYFVKPDIFETFERDTTNPDEKLAVPIQRSNLKTQQDSISFADSIMKNAEKVGLDVEPAKDTLKVTTTTKEVPTTYTFDVIIASFATDAKAQDYIARMKKKGFDAKISTMHGKRKNISIATYNNIDSAQKYVTKFRKQFKNQDIYAQPIKNK</sequence>
<evidence type="ECO:0000256" key="2">
    <source>
        <dbReference type="SAM" id="Phobius"/>
    </source>
</evidence>
<dbReference type="Pfam" id="PF18175">
    <property type="entry name" value="HU-CCDC81_bac_2"/>
    <property type="match status" value="1"/>
</dbReference>
<feature type="transmembrane region" description="Helical" evidence="2">
    <location>
        <begin position="392"/>
        <end position="413"/>
    </location>
</feature>